<proteinExistence type="inferred from homology"/>
<evidence type="ECO:0000256" key="2">
    <source>
        <dbReference type="SAM" id="MobiDB-lite"/>
    </source>
</evidence>
<dbReference type="GO" id="GO:0052689">
    <property type="term" value="F:carboxylic ester hydrolase activity"/>
    <property type="evidence" value="ECO:0007669"/>
    <property type="project" value="TreeGrafter"/>
</dbReference>
<feature type="region of interest" description="Disordered" evidence="2">
    <location>
        <begin position="176"/>
        <end position="200"/>
    </location>
</feature>
<evidence type="ECO:0000256" key="1">
    <source>
        <dbReference type="ARBA" id="ARBA00006499"/>
    </source>
</evidence>
<dbReference type="PANTHER" id="PTHR10655:SF63">
    <property type="entry name" value="PHOSPHOLIPASE_CARBOXYLESTERASE_THIOESTERASE DOMAIN-CONTAINING PROTEIN"/>
    <property type="match status" value="1"/>
</dbReference>
<name>A0AAJ0CDH7_9HYPO</name>
<comment type="similarity">
    <text evidence="1">Belongs to the AB hydrolase superfamily. AB hydrolase 2 family.</text>
</comment>
<feature type="domain" description="Phospholipase/carboxylesterase/thioesterase" evidence="3">
    <location>
        <begin position="226"/>
        <end position="291"/>
    </location>
</feature>
<dbReference type="EMBL" id="JASWJB010000373">
    <property type="protein sequence ID" value="KAK2591009.1"/>
    <property type="molecule type" value="Genomic_DNA"/>
</dbReference>
<gene>
    <name evidence="4" type="ORF">QQS21_011302</name>
</gene>
<dbReference type="InterPro" id="IPR003140">
    <property type="entry name" value="PLipase/COase/thioEstase"/>
</dbReference>
<feature type="domain" description="Phospholipase/carboxylesterase/thioesterase" evidence="3">
    <location>
        <begin position="18"/>
        <end position="172"/>
    </location>
</feature>
<dbReference type="SUPFAM" id="SSF53474">
    <property type="entry name" value="alpha/beta-Hydrolases"/>
    <property type="match status" value="1"/>
</dbReference>
<reference evidence="4" key="1">
    <citation type="submission" date="2023-06" db="EMBL/GenBank/DDBJ databases">
        <title>Conoideocrella luteorostrata (Hypocreales: Clavicipitaceae), a potential biocontrol fungus for elongate hemlock scale in United States Christmas tree production areas.</title>
        <authorList>
            <person name="Barrett H."/>
            <person name="Lovett B."/>
            <person name="Macias A.M."/>
            <person name="Stajich J.E."/>
            <person name="Kasson M.T."/>
        </authorList>
    </citation>
    <scope>NUCLEOTIDE SEQUENCE</scope>
    <source>
        <strain evidence="4">ARSEF 14590</strain>
    </source>
</reference>
<sequence length="308" mass="34043">MSLTKVPIEPRQPGSPIFVVEPSAPHTHTILLLHGLGSNGEKFGSELLDMGVASSGHKLTELLPYVRFVFPTSRRRRSSAFGRSMLTQWFDIARLDEPSYRQECQLQGLAESATEIMAIIGDELRRVPPHNLIIGGLSQGCAMSLAVLLCLDGPVGGFIGMSGYFTYESSMNMVLEDDDDDDDDDDLGDFDPFSNSDKTHTDEKCVTAQVFERELLCLDAMDEPSAERTAYRTPVFLGHGGADEKVPVRLGEAAATVMRSAGYNVDWKCYQDQGHWYKIPDEIDDMIEFIARIGWKIELEGAGDKTAV</sequence>
<dbReference type="InterPro" id="IPR029058">
    <property type="entry name" value="AB_hydrolase_fold"/>
</dbReference>
<keyword evidence="5" id="KW-1185">Reference proteome</keyword>
<evidence type="ECO:0000313" key="4">
    <source>
        <dbReference type="EMBL" id="KAK2591009.1"/>
    </source>
</evidence>
<protein>
    <recommendedName>
        <fullName evidence="3">Phospholipase/carboxylesterase/thioesterase domain-containing protein</fullName>
    </recommendedName>
</protein>
<evidence type="ECO:0000313" key="5">
    <source>
        <dbReference type="Proteomes" id="UP001251528"/>
    </source>
</evidence>
<dbReference type="Proteomes" id="UP001251528">
    <property type="component" value="Unassembled WGS sequence"/>
</dbReference>
<evidence type="ECO:0000259" key="3">
    <source>
        <dbReference type="Pfam" id="PF02230"/>
    </source>
</evidence>
<dbReference type="AlphaFoldDB" id="A0AAJ0CDH7"/>
<dbReference type="GO" id="GO:0005737">
    <property type="term" value="C:cytoplasm"/>
    <property type="evidence" value="ECO:0007669"/>
    <property type="project" value="TreeGrafter"/>
</dbReference>
<dbReference type="PANTHER" id="PTHR10655">
    <property type="entry name" value="LYSOPHOSPHOLIPASE-RELATED"/>
    <property type="match status" value="1"/>
</dbReference>
<accession>A0AAJ0CDH7</accession>
<dbReference type="Gene3D" id="3.40.50.1820">
    <property type="entry name" value="alpha/beta hydrolase"/>
    <property type="match status" value="1"/>
</dbReference>
<dbReference type="GO" id="GO:0008474">
    <property type="term" value="F:palmitoyl-(protein) hydrolase activity"/>
    <property type="evidence" value="ECO:0007669"/>
    <property type="project" value="TreeGrafter"/>
</dbReference>
<feature type="compositionally biased region" description="Acidic residues" evidence="2">
    <location>
        <begin position="176"/>
        <end position="189"/>
    </location>
</feature>
<dbReference type="Pfam" id="PF02230">
    <property type="entry name" value="Abhydrolase_2"/>
    <property type="match status" value="2"/>
</dbReference>
<organism evidence="4 5">
    <name type="scientific">Conoideocrella luteorostrata</name>
    <dbReference type="NCBI Taxonomy" id="1105319"/>
    <lineage>
        <taxon>Eukaryota</taxon>
        <taxon>Fungi</taxon>
        <taxon>Dikarya</taxon>
        <taxon>Ascomycota</taxon>
        <taxon>Pezizomycotina</taxon>
        <taxon>Sordariomycetes</taxon>
        <taxon>Hypocreomycetidae</taxon>
        <taxon>Hypocreales</taxon>
        <taxon>Clavicipitaceae</taxon>
        <taxon>Conoideocrella</taxon>
    </lineage>
</organism>
<comment type="caution">
    <text evidence="4">The sequence shown here is derived from an EMBL/GenBank/DDBJ whole genome shotgun (WGS) entry which is preliminary data.</text>
</comment>
<dbReference type="InterPro" id="IPR050565">
    <property type="entry name" value="LYPA1-2/EST-like"/>
</dbReference>